<name>A0A7J6FKX8_CANSA</name>
<dbReference type="GO" id="GO:0016020">
    <property type="term" value="C:membrane"/>
    <property type="evidence" value="ECO:0007669"/>
    <property type="project" value="TreeGrafter"/>
</dbReference>
<sequence length="114" mass="13443">MCYRKLSEEQIKDLLRKKNFKEAIALVEELECEAEITKNMVSFVHSQVGFLLIFDLRFEEALCFMDPKNSHLSNRSDIRDTVTLTFQALNRKHFLAELSDAKYTEEEIDEVKEH</sequence>
<accession>A0A7J6FKX8</accession>
<gene>
    <name evidence="1" type="ORF">G4B88_021708</name>
</gene>
<dbReference type="AlphaFoldDB" id="A0A7J6FKX8"/>
<protein>
    <submittedName>
        <fullName evidence="1">Uncharacterized protein</fullName>
    </submittedName>
</protein>
<reference evidence="1 2" key="1">
    <citation type="journal article" date="2020" name="bioRxiv">
        <title>Sequence and annotation of 42 cannabis genomes reveals extensive copy number variation in cannabinoid synthesis and pathogen resistance genes.</title>
        <authorList>
            <person name="Mckernan K.J."/>
            <person name="Helbert Y."/>
            <person name="Kane L.T."/>
            <person name="Ebling H."/>
            <person name="Zhang L."/>
            <person name="Liu B."/>
            <person name="Eaton Z."/>
            <person name="Mclaughlin S."/>
            <person name="Kingan S."/>
            <person name="Baybayan P."/>
            <person name="Concepcion G."/>
            <person name="Jordan M."/>
            <person name="Riva A."/>
            <person name="Barbazuk W."/>
            <person name="Harkins T."/>
        </authorList>
    </citation>
    <scope>NUCLEOTIDE SEQUENCE [LARGE SCALE GENOMIC DNA]</scope>
    <source>
        <strain evidence="2">cv. Jamaican Lion 4</strain>
        <tissue evidence="1">Leaf</tissue>
    </source>
</reference>
<dbReference type="InterPro" id="IPR032914">
    <property type="entry name" value="Vam6/VPS39/TRAP1"/>
</dbReference>
<dbReference type="PANTHER" id="PTHR12894">
    <property type="entry name" value="CNH DOMAIN CONTAINING"/>
    <property type="match status" value="1"/>
</dbReference>
<organism evidence="1 2">
    <name type="scientific">Cannabis sativa</name>
    <name type="common">Hemp</name>
    <name type="synonym">Marijuana</name>
    <dbReference type="NCBI Taxonomy" id="3483"/>
    <lineage>
        <taxon>Eukaryota</taxon>
        <taxon>Viridiplantae</taxon>
        <taxon>Streptophyta</taxon>
        <taxon>Embryophyta</taxon>
        <taxon>Tracheophyta</taxon>
        <taxon>Spermatophyta</taxon>
        <taxon>Magnoliopsida</taxon>
        <taxon>eudicotyledons</taxon>
        <taxon>Gunneridae</taxon>
        <taxon>Pentapetalae</taxon>
        <taxon>rosids</taxon>
        <taxon>fabids</taxon>
        <taxon>Rosales</taxon>
        <taxon>Cannabaceae</taxon>
        <taxon>Cannabis</taxon>
    </lineage>
</organism>
<dbReference type="PANTHER" id="PTHR12894:SF43">
    <property type="entry name" value="VACUOLAR SORTING PROTEIN 3"/>
    <property type="match status" value="1"/>
</dbReference>
<dbReference type="GO" id="GO:0006914">
    <property type="term" value="P:autophagy"/>
    <property type="evidence" value="ECO:0007669"/>
    <property type="project" value="TreeGrafter"/>
</dbReference>
<keyword evidence="2" id="KW-1185">Reference proteome</keyword>
<comment type="caution">
    <text evidence="1">The sequence shown here is derived from an EMBL/GenBank/DDBJ whole genome shotgun (WGS) entry which is preliminary data.</text>
</comment>
<evidence type="ECO:0000313" key="1">
    <source>
        <dbReference type="EMBL" id="KAF4370529.1"/>
    </source>
</evidence>
<dbReference type="Proteomes" id="UP000583929">
    <property type="component" value="Unassembled WGS sequence"/>
</dbReference>
<dbReference type="GO" id="GO:0034058">
    <property type="term" value="P:endosomal vesicle fusion"/>
    <property type="evidence" value="ECO:0007669"/>
    <property type="project" value="TreeGrafter"/>
</dbReference>
<evidence type="ECO:0000313" key="2">
    <source>
        <dbReference type="Proteomes" id="UP000583929"/>
    </source>
</evidence>
<proteinExistence type="predicted"/>
<dbReference type="EMBL" id="JAATIQ010000204">
    <property type="protein sequence ID" value="KAF4370529.1"/>
    <property type="molecule type" value="Genomic_DNA"/>
</dbReference>
<dbReference type="GO" id="GO:0005737">
    <property type="term" value="C:cytoplasm"/>
    <property type="evidence" value="ECO:0007669"/>
    <property type="project" value="TreeGrafter"/>
</dbReference>